<reference evidence="9 10" key="1">
    <citation type="submission" date="2019-07" db="EMBL/GenBank/DDBJ databases">
        <title>Genomics analysis of Aphanomyces spp. identifies a new class of oomycete effector associated with host adaptation.</title>
        <authorList>
            <person name="Gaulin E."/>
        </authorList>
    </citation>
    <scope>NUCLEOTIDE SEQUENCE [LARGE SCALE GENOMIC DNA]</scope>
    <source>
        <strain evidence="9 10">ATCC 201684</strain>
    </source>
</reference>
<dbReference type="InterPro" id="IPR036961">
    <property type="entry name" value="Kinesin_motor_dom_sf"/>
</dbReference>
<dbReference type="GO" id="GO:0005737">
    <property type="term" value="C:cytoplasm"/>
    <property type="evidence" value="ECO:0007669"/>
    <property type="project" value="TreeGrafter"/>
</dbReference>
<evidence type="ECO:0000256" key="3">
    <source>
        <dbReference type="ARBA" id="ARBA00023123"/>
    </source>
</evidence>
<comment type="similarity">
    <text evidence="6">Belongs to the TRAFAC class myosin-kinesin ATPase superfamily. Myosin family.</text>
</comment>
<gene>
    <name evidence="9" type="ORF">Ae201684_002693</name>
</gene>
<keyword evidence="3 6" id="KW-0518">Myosin</keyword>
<comment type="caution">
    <text evidence="9">The sequence shown here is derived from an EMBL/GenBank/DDBJ whole genome shotgun (WGS) entry which is preliminary data.</text>
</comment>
<dbReference type="PANTHER" id="PTHR13140">
    <property type="entry name" value="MYOSIN"/>
    <property type="match status" value="1"/>
</dbReference>
<keyword evidence="10" id="KW-1185">Reference proteome</keyword>
<keyword evidence="7" id="KW-0175">Coiled coil</keyword>
<dbReference type="PROSITE" id="PS51456">
    <property type="entry name" value="MYOSIN_MOTOR"/>
    <property type="match status" value="1"/>
</dbReference>
<dbReference type="Gene3D" id="1.10.287.1490">
    <property type="match status" value="1"/>
</dbReference>
<feature type="coiled-coil region" evidence="7">
    <location>
        <begin position="1500"/>
        <end position="1565"/>
    </location>
</feature>
<keyword evidence="1 6" id="KW-0547">Nucleotide-binding</keyword>
<dbReference type="VEuPathDB" id="FungiDB:AeMF1_009416"/>
<dbReference type="GO" id="GO:0005524">
    <property type="term" value="F:ATP binding"/>
    <property type="evidence" value="ECO:0007669"/>
    <property type="project" value="UniProtKB-UniRule"/>
</dbReference>
<protein>
    <recommendedName>
        <fullName evidence="8">Myosin motor domain-containing protein</fullName>
    </recommendedName>
</protein>
<dbReference type="Gene3D" id="1.20.58.530">
    <property type="match status" value="1"/>
</dbReference>
<feature type="region of interest" description="Actin-binding" evidence="6">
    <location>
        <begin position="708"/>
        <end position="730"/>
    </location>
</feature>
<feature type="coiled-coil region" evidence="7">
    <location>
        <begin position="1323"/>
        <end position="1464"/>
    </location>
</feature>
<proteinExistence type="inferred from homology"/>
<evidence type="ECO:0000313" key="9">
    <source>
        <dbReference type="EMBL" id="KAF0742290.1"/>
    </source>
</evidence>
<dbReference type="PANTHER" id="PTHR13140:SF845">
    <property type="entry name" value="MYOSIN-LIKE PROTEIN"/>
    <property type="match status" value="1"/>
</dbReference>
<dbReference type="SUPFAM" id="SSF52540">
    <property type="entry name" value="P-loop containing nucleoside triphosphate hydrolases"/>
    <property type="match status" value="1"/>
</dbReference>
<dbReference type="GO" id="GO:0016020">
    <property type="term" value="C:membrane"/>
    <property type="evidence" value="ECO:0007669"/>
    <property type="project" value="TreeGrafter"/>
</dbReference>
<dbReference type="Gene3D" id="1.20.5.4820">
    <property type="match status" value="1"/>
</dbReference>
<dbReference type="GO" id="GO:0051015">
    <property type="term" value="F:actin filament binding"/>
    <property type="evidence" value="ECO:0007669"/>
    <property type="project" value="TreeGrafter"/>
</dbReference>
<evidence type="ECO:0000256" key="1">
    <source>
        <dbReference type="ARBA" id="ARBA00022741"/>
    </source>
</evidence>
<evidence type="ECO:0000259" key="8">
    <source>
        <dbReference type="PROSITE" id="PS51456"/>
    </source>
</evidence>
<accession>A0A6G0XPU7</accession>
<dbReference type="PROSITE" id="PS50096">
    <property type="entry name" value="IQ"/>
    <property type="match status" value="2"/>
</dbReference>
<dbReference type="SMART" id="SM00242">
    <property type="entry name" value="MYSc"/>
    <property type="match status" value="1"/>
</dbReference>
<evidence type="ECO:0000256" key="6">
    <source>
        <dbReference type="PROSITE-ProRule" id="PRU00782"/>
    </source>
</evidence>
<dbReference type="GO" id="GO:0007015">
    <property type="term" value="P:actin filament organization"/>
    <property type="evidence" value="ECO:0007669"/>
    <property type="project" value="TreeGrafter"/>
</dbReference>
<evidence type="ECO:0000313" key="10">
    <source>
        <dbReference type="Proteomes" id="UP000481153"/>
    </source>
</evidence>
<dbReference type="Pfam" id="PF00063">
    <property type="entry name" value="Myosin_head"/>
    <property type="match status" value="2"/>
</dbReference>
<dbReference type="Gene3D" id="1.10.10.820">
    <property type="match status" value="1"/>
</dbReference>
<feature type="coiled-coil region" evidence="7">
    <location>
        <begin position="1043"/>
        <end position="1070"/>
    </location>
</feature>
<dbReference type="GO" id="GO:0016459">
    <property type="term" value="C:myosin complex"/>
    <property type="evidence" value="ECO:0007669"/>
    <property type="project" value="UniProtKB-KW"/>
</dbReference>
<dbReference type="GO" id="GO:0000146">
    <property type="term" value="F:microfilament motor activity"/>
    <property type="evidence" value="ECO:0007669"/>
    <property type="project" value="TreeGrafter"/>
</dbReference>
<dbReference type="EMBL" id="VJMJ01000029">
    <property type="protein sequence ID" value="KAF0742290.1"/>
    <property type="molecule type" value="Genomic_DNA"/>
</dbReference>
<feature type="binding site" evidence="6">
    <location>
        <begin position="170"/>
        <end position="177"/>
    </location>
    <ligand>
        <name>ATP</name>
        <dbReference type="ChEBI" id="CHEBI:30616"/>
    </ligand>
</feature>
<evidence type="ECO:0000256" key="4">
    <source>
        <dbReference type="ARBA" id="ARBA00023175"/>
    </source>
</evidence>
<dbReference type="Gene3D" id="1.20.120.720">
    <property type="entry name" value="Myosin VI head, motor domain, U50 subdomain"/>
    <property type="match status" value="1"/>
</dbReference>
<keyword evidence="2 6" id="KW-0067">ATP-binding</keyword>
<feature type="coiled-coil region" evidence="7">
    <location>
        <begin position="2062"/>
        <end position="2123"/>
    </location>
</feature>
<keyword evidence="5 6" id="KW-0009">Actin-binding</keyword>
<dbReference type="PRINTS" id="PR00193">
    <property type="entry name" value="MYOSINHEAVY"/>
</dbReference>
<dbReference type="InterPro" id="IPR027417">
    <property type="entry name" value="P-loop_NTPase"/>
</dbReference>
<evidence type="ECO:0000256" key="7">
    <source>
        <dbReference type="SAM" id="Coils"/>
    </source>
</evidence>
<name>A0A6G0XPU7_9STRA</name>
<evidence type="ECO:0000256" key="5">
    <source>
        <dbReference type="ARBA" id="ARBA00023203"/>
    </source>
</evidence>
<evidence type="ECO:0000256" key="2">
    <source>
        <dbReference type="ARBA" id="ARBA00022840"/>
    </source>
</evidence>
<sequence length="2343" mass="267071">MSDDPGVESAYRVGDLYWKKDNDGSKDWVLVKLINFDSAKMNGMCALIDERTGSRMPNQTVQLDFNTMTICPANPLFTTYPDMTSLRYLHEAALVKNLYDRWIPDDRQPYTSMSNVLIAVNPLRYLKKLEKKMFVSQSLDKSPPHPYNVAENAYRQLRSVKQNQSIIISGESGSGKTETSKIILDFLTERSSFTGGSAAKLSRSTSNQDEEIREHEHALGERLMETIPILESFGNAKTHRNHNSSRFGKYMRLQFSPDEDIRSTALHLTGASIDTYLLETSRVVHPPEGERNFHVFYEVLRSGDAPLLEELKLVPNPYVKSKFGSSNSEEWMDQYHYLNRSGCTASDFIDDRANFQLLKSALNFAGIDPNELFRIVAGVLHLGNLNFDEEDTSEGMTAIIHRENDKEACIDIIADMLGLKLDDLIDALLKKKIERTKGSFQRRGSVYFVGKTVQQASYSRDTVAKMIYDQVFSSLMLQCADILEYNLAMKDELPYIGVLDIFGFEDFEPKNRNSFEQLLINYANEALQSMFNQCILKAEQELYQAENIWAPQDASLLFPFLPQPSDEPLVVQQRIESGKPISYDDNRECLSLITDRRDGVLAILNTVGRLAGPSDRKLNERLHTTFKKHPCFVLPHPRDAQHTFCIKHYAGIVRYRIDGFIDKNNNVASSQFKELISGSTLKLLNASPFDGASKTPPGSVSEMFSHQMKGLVLELDSTRNNFIRCIKPNPAMDAKIFDRSSVLDQLRCSGTIQACQVLQVGLPTRVSYEELVFIYSDLLGTPFMQRFRDNDRLFTQALCQVLDFPTDAFRLGDTRLFFKTGKIHLLDTVLAVTPAFPPVELKSRLVSYLAKQRWISATTKVIVLRTCEKIFLNCRKGRRAIVLQCWFRQILARKRVEKIRAENRASKKWNSLLSKLQIRSAFDRSVEDKLTLLQVLLRHKNLKANGKWLLTWLGPLQRAMYVRKLGRAACIAYLAKRAFTALLDKVRRERACVKIQSQIRRVLATEYVKKIRQQSRARAHWDLIRIVTKVNICFMAMYRRAHVFELERDVTRLNDENSQLSEQNLKLLERIGTLEAVKFTWDQKQSEFQAMAESFAMEKSIFEEEISTRNIKITHLTSQIEDLQVRLRISQNNGEVQAVKCSRLEETNKALSESRRILEENLSSLEKQLSSSLENYRSFETENMLQNNQLKDQVDAMQNRINDTKHELRLKTVQELEEYNTELKDENESLLRRMDEMEQLHEQTLSNHARESSSKISELTAQVETLQAHLQKSAEDHDQKSKALADLETALLAQKSQNMQLSMDLNRINSESSHKINSLDTEITNARSEISHLNFELNRLQADLDAANSHIELKSNKISELETIKDQYREKGSQLMEKMVQLEKTLAASKEEELTQALQAQQEDHNQQVASLNSQLKTLHLQYKQAQVEIEIHSAAVKEFDNFRQLLKEDNMTLKQKVESLAAALMESKDKEVALDTKLTDSNIEISKLQSQLQYTGLNLKDKLAELERAENALDAKSATVEELEKMCGQLTEVHTSLTTELQSLKLSQIAAKQTEEELDDQLAESSRRAVVLGAQLKQMQLQLDQVHEHIAVKDAVVMAEETMKLQLKVDNEVLYEKVDASQKAIAEVRNKELELASQLSDSNREISTLLSKLESVKLQFDIANSHIKEQAKVISDYEGMISELKEKSLDLQIKVTHLEMALAESRAKERTLGSHVANTSDHISSLTTQLGNVQRQFSEVNEQAEIKTAEAKVFETFKNQLKLDNMTLTEKMESLIHHLSESKQQETKMEVQLAESRKQVLAFELQTESANLKLEQTEAQLEATLTNALELKSKASELSLENQSLAEEIALLRTKVEDLQRKEVDFKLQLDENSHQMLVLHAQAAQTQIQLEQAQEEMNVKAAVIMAVEAMNAKLKEDLASAMSRLKDANATIFNMKLTEEELGHRIADSNDHIYALQTQLTQLMTKFDVEIDSSADMKLASTPDGVNNISNESKQVQRANDPIMPYRSDLVNQLKSTAPIISNNIQALTPITNSTDLLSNVQTVFISVTPEDSGYSQNSRQELEARIDGNNNKVAALEAQLKLLEMKQEHFLQEARANESIEKLRATIAEKDDLIAELRKQLRKEELGIRSPLSPVYSSSGGEAKVMLPVVTTSAPTNATSKGTARDPDVFKPIVQLEAEVKQQQDLMRRVRKVVLQSRWGQQQLTTSEPEEPPEPTDSHMISRAFTSYDSFPVFNLVAEELIVFKTFNNVEMCTSKNLKCRWNNKFTHPYQRLDILQRISSQVRYFHAQGSQTRPRWPRHPLSESKIKSRINDNSIDHVAVVKVHFALVLLSFRFDHLLT</sequence>
<dbReference type="Gene3D" id="3.40.850.10">
    <property type="entry name" value="Kinesin motor domain"/>
    <property type="match status" value="1"/>
</dbReference>
<dbReference type="InterPro" id="IPR001609">
    <property type="entry name" value="Myosin_head_motor_dom-like"/>
</dbReference>
<feature type="coiled-coil region" evidence="7">
    <location>
        <begin position="1113"/>
        <end position="1276"/>
    </location>
</feature>
<keyword evidence="4 6" id="KW-0505">Motor protein</keyword>
<feature type="domain" description="Myosin motor" evidence="8">
    <location>
        <begin position="78"/>
        <end position="831"/>
    </location>
</feature>
<organism evidence="9 10">
    <name type="scientific">Aphanomyces euteiches</name>
    <dbReference type="NCBI Taxonomy" id="100861"/>
    <lineage>
        <taxon>Eukaryota</taxon>
        <taxon>Sar</taxon>
        <taxon>Stramenopiles</taxon>
        <taxon>Oomycota</taxon>
        <taxon>Saprolegniomycetes</taxon>
        <taxon>Saprolegniales</taxon>
        <taxon>Verrucalvaceae</taxon>
        <taxon>Aphanomyces</taxon>
    </lineage>
</organism>
<dbReference type="Proteomes" id="UP000481153">
    <property type="component" value="Unassembled WGS sequence"/>
</dbReference>
<feature type="coiled-coil region" evidence="7">
    <location>
        <begin position="1808"/>
        <end position="1933"/>
    </location>
</feature>